<gene>
    <name evidence="4" type="ORF">Prudu_021157</name>
</gene>
<dbReference type="PANTHER" id="PTHR10996:SF178">
    <property type="entry name" value="2-HYDROXYACID DEHYDROGENASE YGL185C-RELATED"/>
    <property type="match status" value="1"/>
</dbReference>
<feature type="region of interest" description="Disordered" evidence="3">
    <location>
        <begin position="77"/>
        <end position="101"/>
    </location>
</feature>
<evidence type="ECO:0000256" key="2">
    <source>
        <dbReference type="ARBA" id="ARBA00023027"/>
    </source>
</evidence>
<organism evidence="4">
    <name type="scientific">Prunus dulcis</name>
    <name type="common">Almond</name>
    <name type="synonym">Amygdalus dulcis</name>
    <dbReference type="NCBI Taxonomy" id="3755"/>
    <lineage>
        <taxon>Eukaryota</taxon>
        <taxon>Viridiplantae</taxon>
        <taxon>Streptophyta</taxon>
        <taxon>Embryophyta</taxon>
        <taxon>Tracheophyta</taxon>
        <taxon>Spermatophyta</taxon>
        <taxon>Magnoliopsida</taxon>
        <taxon>eudicotyledons</taxon>
        <taxon>Gunneridae</taxon>
        <taxon>Pentapetalae</taxon>
        <taxon>rosids</taxon>
        <taxon>fabids</taxon>
        <taxon>Rosales</taxon>
        <taxon>Rosaceae</taxon>
        <taxon>Amygdaloideae</taxon>
        <taxon>Amygdaleae</taxon>
        <taxon>Prunus</taxon>
    </lineage>
</organism>
<keyword evidence="2" id="KW-0520">NAD</keyword>
<dbReference type="AlphaFoldDB" id="A0A4Y1RWR9"/>
<dbReference type="PANTHER" id="PTHR10996">
    <property type="entry name" value="2-HYDROXYACID DEHYDROGENASE-RELATED"/>
    <property type="match status" value="1"/>
</dbReference>
<dbReference type="GO" id="GO:0030267">
    <property type="term" value="F:glyoxylate reductase (NADPH) activity"/>
    <property type="evidence" value="ECO:0007669"/>
    <property type="project" value="TreeGrafter"/>
</dbReference>
<dbReference type="GO" id="GO:0005829">
    <property type="term" value="C:cytosol"/>
    <property type="evidence" value="ECO:0007669"/>
    <property type="project" value="TreeGrafter"/>
</dbReference>
<accession>A0A4Y1RWR9</accession>
<dbReference type="InterPro" id="IPR050223">
    <property type="entry name" value="D-isomer_2-hydroxyacid_DH"/>
</dbReference>
<reference evidence="4" key="1">
    <citation type="journal article" date="2019" name="Science">
        <title>Mutation of a bHLH transcription factor allowed almond domestication.</title>
        <authorList>
            <person name="Sanchez-Perez R."/>
            <person name="Pavan S."/>
            <person name="Mazzeo R."/>
            <person name="Moldovan C."/>
            <person name="Aiese Cigliano R."/>
            <person name="Del Cueto J."/>
            <person name="Ricciardi F."/>
            <person name="Lotti C."/>
            <person name="Ricciardi L."/>
            <person name="Dicenta F."/>
            <person name="Lopez-Marques R.L."/>
            <person name="Lindberg Moller B."/>
        </authorList>
    </citation>
    <scope>NUCLEOTIDE SEQUENCE</scope>
</reference>
<evidence type="ECO:0000313" key="4">
    <source>
        <dbReference type="EMBL" id="BBH08839.1"/>
    </source>
</evidence>
<protein>
    <recommendedName>
        <fullName evidence="5">NAD(P)-binding Rossmann-fold superfamily protein</fullName>
    </recommendedName>
</protein>
<dbReference type="SUPFAM" id="SSF51735">
    <property type="entry name" value="NAD(P)-binding Rossmann-fold domains"/>
    <property type="match status" value="1"/>
</dbReference>
<name>A0A4Y1RWR9_PRUDU</name>
<feature type="non-terminal residue" evidence="4">
    <location>
        <position position="317"/>
    </location>
</feature>
<evidence type="ECO:0000256" key="3">
    <source>
        <dbReference type="SAM" id="MobiDB-lite"/>
    </source>
</evidence>
<evidence type="ECO:0000256" key="1">
    <source>
        <dbReference type="ARBA" id="ARBA00023002"/>
    </source>
</evidence>
<sequence>MRLLKSDILSHNTFGFFICLAMIPASRCLNQSSVFIRSTLLCIRILQETQNKLDYKGMWGSLLPELSFPVVAAPIGTSGSGSSDDANEPGIGSSDNEDEPISKRFKEVGGERFSGKTVGIIGSGRIGKARVEKGWSREERITERKERQQKLCFLALQTKISRIVIIGLERIGKASLEVLQILFNCWPQTVAFWWLRESLINAKETNDIVNFEVMDALGPKGVLINIGRGPPVDKREYVHCWMAIMEARYSPEMAIFSPFQFPVVSSTNRTNSELDHNCFKCYFGFTFIPKQNAHINLTVLILTRTNFLLIEGYGDEI</sequence>
<dbReference type="InterPro" id="IPR036291">
    <property type="entry name" value="NAD(P)-bd_dom_sf"/>
</dbReference>
<dbReference type="EMBL" id="AP019304">
    <property type="protein sequence ID" value="BBH08839.1"/>
    <property type="molecule type" value="Genomic_DNA"/>
</dbReference>
<keyword evidence="1" id="KW-0560">Oxidoreductase</keyword>
<dbReference type="GO" id="GO:0016618">
    <property type="term" value="F:hydroxypyruvate reductase [NAD(P)H] activity"/>
    <property type="evidence" value="ECO:0007669"/>
    <property type="project" value="TreeGrafter"/>
</dbReference>
<proteinExistence type="predicted"/>
<evidence type="ECO:0008006" key="5">
    <source>
        <dbReference type="Google" id="ProtNLM"/>
    </source>
</evidence>